<dbReference type="InterPro" id="IPR029063">
    <property type="entry name" value="SAM-dependent_MTases_sf"/>
</dbReference>
<reference evidence="8" key="1">
    <citation type="submission" date="2009-10" db="EMBL/GenBank/DDBJ databases">
        <title>Diversity of trophic interactions inside an arsenic-rich microbial ecosystem.</title>
        <authorList>
            <person name="Bertin P.N."/>
            <person name="Heinrich-Salmeron A."/>
            <person name="Pelletier E."/>
            <person name="Goulhen-Chollet F."/>
            <person name="Arsene-Ploetze F."/>
            <person name="Gallien S."/>
            <person name="Calteau A."/>
            <person name="Vallenet D."/>
            <person name="Casiot C."/>
            <person name="Chane-Woon-Ming B."/>
            <person name="Giloteaux L."/>
            <person name="Barakat M."/>
            <person name="Bonnefoy V."/>
            <person name="Bruneel O."/>
            <person name="Chandler M."/>
            <person name="Cleiss J."/>
            <person name="Duran R."/>
            <person name="Elbaz-Poulichet F."/>
            <person name="Fonknechten N."/>
            <person name="Lauga B."/>
            <person name="Mornico D."/>
            <person name="Ortet P."/>
            <person name="Schaeffer C."/>
            <person name="Siguier P."/>
            <person name="Alexander Thil Smith A."/>
            <person name="Van Dorsselaer A."/>
            <person name="Weissenbach J."/>
            <person name="Medigue C."/>
            <person name="Le Paslier D."/>
        </authorList>
    </citation>
    <scope>NUCLEOTIDE SEQUENCE</scope>
</reference>
<evidence type="ECO:0000259" key="7">
    <source>
        <dbReference type="SMART" id="SM00650"/>
    </source>
</evidence>
<sequence>MSARGQLNAAGLHPKKRFGQNFLLDDSLCVKIADLALADSPEYVVEVGPGTGALTAALVREGRGVRALEIDRDLVALLRERSDLSSVDILEADALTYAWPESSFERWHVAGNLPYNIATPLLVTLAQLERGPQRIVAMIQKDVADRLLAAPGSAAYGSLTVAISNTMEIRRAFTLGPGAFYPRPKVDSTVIVLNRRARPLVEPIDSPLFEKVVRGSFAYRRKTLANSLSRSLSVERAEILIAMQAAGIDEDERGERLDIDSFARLADALAGRGV</sequence>
<organism evidence="8">
    <name type="scientific">mine drainage metagenome</name>
    <dbReference type="NCBI Taxonomy" id="410659"/>
    <lineage>
        <taxon>unclassified sequences</taxon>
        <taxon>metagenomes</taxon>
        <taxon>ecological metagenomes</taxon>
    </lineage>
</organism>
<dbReference type="HAMAP" id="MF_00607">
    <property type="entry name" value="16SrRNA_methyltr_A"/>
    <property type="match status" value="1"/>
</dbReference>
<dbReference type="SUPFAM" id="SSF53335">
    <property type="entry name" value="S-adenosyl-L-methionine-dependent methyltransferases"/>
    <property type="match status" value="1"/>
</dbReference>
<name>E6PIE1_9ZZZZ</name>
<keyword evidence="2" id="KW-0698">rRNA processing</keyword>
<dbReference type="EC" id="2.1.1.-" evidence="8"/>
<protein>
    <submittedName>
        <fullName evidence="8">Dimethyladenosine 16S ribosomal RNA transferase</fullName>
        <ecNumber evidence="8">2.1.1.-</ecNumber>
    </submittedName>
</protein>
<dbReference type="GO" id="GO:0000179">
    <property type="term" value="F:rRNA (adenine-N6,N6-)-dimethyltransferase activity"/>
    <property type="evidence" value="ECO:0007669"/>
    <property type="project" value="InterPro"/>
</dbReference>
<dbReference type="Pfam" id="PF00398">
    <property type="entry name" value="RrnaAD"/>
    <property type="match status" value="1"/>
</dbReference>
<dbReference type="GO" id="GO:0003723">
    <property type="term" value="F:RNA binding"/>
    <property type="evidence" value="ECO:0007669"/>
    <property type="project" value="UniProtKB-KW"/>
</dbReference>
<evidence type="ECO:0000256" key="2">
    <source>
        <dbReference type="ARBA" id="ARBA00022552"/>
    </source>
</evidence>
<dbReference type="Gene3D" id="3.40.50.150">
    <property type="entry name" value="Vaccinia Virus protein VP39"/>
    <property type="match status" value="1"/>
</dbReference>
<dbReference type="InterPro" id="IPR001737">
    <property type="entry name" value="KsgA/Erm"/>
</dbReference>
<evidence type="ECO:0000313" key="8">
    <source>
        <dbReference type="EMBL" id="CBH76231.1"/>
    </source>
</evidence>
<feature type="domain" description="Ribosomal RNA adenine methylase transferase N-terminal" evidence="7">
    <location>
        <begin position="28"/>
        <end position="197"/>
    </location>
</feature>
<dbReference type="GO" id="GO:0005829">
    <property type="term" value="C:cytosol"/>
    <property type="evidence" value="ECO:0007669"/>
    <property type="project" value="TreeGrafter"/>
</dbReference>
<dbReference type="CDD" id="cd02440">
    <property type="entry name" value="AdoMet_MTases"/>
    <property type="match status" value="1"/>
</dbReference>
<keyword evidence="1" id="KW-0963">Cytoplasm</keyword>
<dbReference type="InterPro" id="IPR011530">
    <property type="entry name" value="rRNA_adenine_dimethylase"/>
</dbReference>
<evidence type="ECO:0000256" key="3">
    <source>
        <dbReference type="ARBA" id="ARBA00022603"/>
    </source>
</evidence>
<dbReference type="PROSITE" id="PS51689">
    <property type="entry name" value="SAM_RNA_A_N6_MT"/>
    <property type="match status" value="1"/>
</dbReference>
<evidence type="ECO:0000256" key="6">
    <source>
        <dbReference type="ARBA" id="ARBA00022884"/>
    </source>
</evidence>
<dbReference type="SMART" id="SM00650">
    <property type="entry name" value="rADc"/>
    <property type="match status" value="1"/>
</dbReference>
<dbReference type="EMBL" id="CABL01000019">
    <property type="protein sequence ID" value="CBH76231.1"/>
    <property type="molecule type" value="Genomic_DNA"/>
</dbReference>
<dbReference type="InterPro" id="IPR023165">
    <property type="entry name" value="rRNA_Ade_diMease-like_C"/>
</dbReference>
<comment type="caution">
    <text evidence="8">The sequence shown here is derived from an EMBL/GenBank/DDBJ whole genome shotgun (WGS) entry which is preliminary data.</text>
</comment>
<gene>
    <name evidence="8" type="primary">ksgA</name>
    <name evidence="8" type="ORF">CARN1_0711</name>
</gene>
<keyword evidence="5" id="KW-0949">S-adenosyl-L-methionine</keyword>
<evidence type="ECO:0000256" key="5">
    <source>
        <dbReference type="ARBA" id="ARBA00022691"/>
    </source>
</evidence>
<dbReference type="PANTHER" id="PTHR11727:SF7">
    <property type="entry name" value="DIMETHYLADENOSINE TRANSFERASE-RELATED"/>
    <property type="match status" value="1"/>
</dbReference>
<evidence type="ECO:0000256" key="4">
    <source>
        <dbReference type="ARBA" id="ARBA00022679"/>
    </source>
</evidence>
<accession>E6PIE1</accession>
<dbReference type="PANTHER" id="PTHR11727">
    <property type="entry name" value="DIMETHYLADENOSINE TRANSFERASE"/>
    <property type="match status" value="1"/>
</dbReference>
<dbReference type="AlphaFoldDB" id="E6PIE1"/>
<keyword evidence="4 8" id="KW-0808">Transferase</keyword>
<dbReference type="NCBIfam" id="TIGR00755">
    <property type="entry name" value="ksgA"/>
    <property type="match status" value="1"/>
</dbReference>
<dbReference type="Gene3D" id="1.10.8.100">
    <property type="entry name" value="Ribosomal RNA adenine dimethylase-like, domain 2"/>
    <property type="match status" value="1"/>
</dbReference>
<dbReference type="InterPro" id="IPR020596">
    <property type="entry name" value="rRNA_Ade_Mease_Trfase_CS"/>
</dbReference>
<evidence type="ECO:0000256" key="1">
    <source>
        <dbReference type="ARBA" id="ARBA00022490"/>
    </source>
</evidence>
<dbReference type="PROSITE" id="PS01131">
    <property type="entry name" value="RRNA_A_DIMETH"/>
    <property type="match status" value="1"/>
</dbReference>
<dbReference type="InterPro" id="IPR020598">
    <property type="entry name" value="rRNA_Ade_methylase_Trfase_N"/>
</dbReference>
<keyword evidence="3 8" id="KW-0489">Methyltransferase</keyword>
<keyword evidence="6" id="KW-0694">RNA-binding</keyword>
<proteinExistence type="inferred from homology"/>